<dbReference type="CDD" id="cd11304">
    <property type="entry name" value="Cadherin_repeat"/>
    <property type="match status" value="2"/>
</dbReference>
<dbReference type="InterPro" id="IPR006644">
    <property type="entry name" value="Cadg"/>
</dbReference>
<evidence type="ECO:0000259" key="6">
    <source>
        <dbReference type="PROSITE" id="PS50268"/>
    </source>
</evidence>
<dbReference type="EMBL" id="BAABHV010000014">
    <property type="protein sequence ID" value="GAA5056651.1"/>
    <property type="molecule type" value="Genomic_DNA"/>
</dbReference>
<feature type="domain" description="Cadherin" evidence="6">
    <location>
        <begin position="285"/>
        <end position="382"/>
    </location>
</feature>
<evidence type="ECO:0000256" key="5">
    <source>
        <dbReference type="SAM" id="MobiDB-lite"/>
    </source>
</evidence>
<dbReference type="InterPro" id="IPR050174">
    <property type="entry name" value="Protocadherin/Cadherin-CA"/>
</dbReference>
<evidence type="ECO:0000256" key="2">
    <source>
        <dbReference type="ARBA" id="ARBA00022692"/>
    </source>
</evidence>
<dbReference type="Gene3D" id="2.60.40.60">
    <property type="entry name" value="Cadherins"/>
    <property type="match status" value="2"/>
</dbReference>
<reference evidence="8" key="1">
    <citation type="journal article" date="2019" name="Int. J. Syst. Evol. Microbiol.">
        <title>The Global Catalogue of Microorganisms (GCM) 10K type strain sequencing project: providing services to taxonomists for standard genome sequencing and annotation.</title>
        <authorList>
            <consortium name="The Broad Institute Genomics Platform"/>
            <consortium name="The Broad Institute Genome Sequencing Center for Infectious Disease"/>
            <person name="Wu L."/>
            <person name="Ma J."/>
        </authorList>
    </citation>
    <scope>NUCLEOTIDE SEQUENCE [LARGE SCALE GENOMIC DNA]</scope>
    <source>
        <strain evidence="8">JCM 18014</strain>
    </source>
</reference>
<evidence type="ECO:0000313" key="8">
    <source>
        <dbReference type="Proteomes" id="UP001500518"/>
    </source>
</evidence>
<dbReference type="PANTHER" id="PTHR24028">
    <property type="entry name" value="CADHERIN-87A"/>
    <property type="match status" value="1"/>
</dbReference>
<evidence type="ECO:0000256" key="1">
    <source>
        <dbReference type="ARBA" id="ARBA00004167"/>
    </source>
</evidence>
<keyword evidence="3" id="KW-1133">Transmembrane helix</keyword>
<sequence length="492" mass="49527">MTEAQAAPQSGHEAEEPRVAQSDESAQQEAYQAQAAPEQSFSSDRANVNEQGVAAAAAQVMAEGESAPQVASLDPASLPKEKVSSAEGEDKGEKELEGEGEEAVSDLALAPEGDILATIAAADGARVVPGGDGEASLLGDDGDGGAGVLLPVLAVGAIAAGAVILVESGEDEELEIPEVPANGAPEITTGATAAIDENVAAGTVVYDAAATDPDGDTITFSLSGADASLFTINASTGEVTLVGSPDFEAKASYSFNVVATDTAGATDTQAVTLTVNDIDEAPEFGDGDTEVAFDENVPVGTPVVTPVITDPEGGDVTVELGGDDADAFVIDPESGAVLFAESPDFEAQESYSFTLTATDENGNETTQAYTVSINDLDDGPTVVDLDASDDDGNPLTPVTIDAGGGDFLFTDDVAEPSNTILLNVGEGDQIVLTGVFGISTSADDPNDLELSIAGPGGTTNVIIVDDVLPDGAFVFDEASAEAAIGFDLLNFA</sequence>
<dbReference type="RefSeq" id="WP_346033073.1">
    <property type="nucleotide sequence ID" value="NZ_BAABHV010000014.1"/>
</dbReference>
<feature type="domain" description="Cadherin" evidence="6">
    <location>
        <begin position="187"/>
        <end position="284"/>
    </location>
</feature>
<feature type="compositionally biased region" description="Low complexity" evidence="5">
    <location>
        <begin position="20"/>
        <end position="67"/>
    </location>
</feature>
<comment type="subcellular location">
    <subcellularLocation>
        <location evidence="1">Membrane</location>
        <topology evidence="1">Single-pass membrane protein</topology>
    </subcellularLocation>
</comment>
<keyword evidence="8" id="KW-1185">Reference proteome</keyword>
<dbReference type="SMART" id="SM00112">
    <property type="entry name" value="CA"/>
    <property type="match status" value="2"/>
</dbReference>
<keyword evidence="3" id="KW-0472">Membrane</keyword>
<dbReference type="SMART" id="SM00736">
    <property type="entry name" value="CADG"/>
    <property type="match status" value="1"/>
</dbReference>
<organism evidence="7 8">
    <name type="scientific">Erythrobacter westpacificensis</name>
    <dbReference type="NCBI Taxonomy" id="1055231"/>
    <lineage>
        <taxon>Bacteria</taxon>
        <taxon>Pseudomonadati</taxon>
        <taxon>Pseudomonadota</taxon>
        <taxon>Alphaproteobacteria</taxon>
        <taxon>Sphingomonadales</taxon>
        <taxon>Erythrobacteraceae</taxon>
        <taxon>Erythrobacter/Porphyrobacter group</taxon>
        <taxon>Erythrobacter</taxon>
    </lineage>
</organism>
<name>A0ABP9KDI2_9SPHN</name>
<dbReference type="InterPro" id="IPR015919">
    <property type="entry name" value="Cadherin-like_sf"/>
</dbReference>
<dbReference type="Pfam" id="PF00028">
    <property type="entry name" value="Cadherin"/>
    <property type="match status" value="2"/>
</dbReference>
<dbReference type="PROSITE" id="PS50268">
    <property type="entry name" value="CADHERIN_2"/>
    <property type="match status" value="2"/>
</dbReference>
<dbReference type="SUPFAM" id="SSF49313">
    <property type="entry name" value="Cadherin-like"/>
    <property type="match status" value="2"/>
</dbReference>
<dbReference type="PANTHER" id="PTHR24028:SF328">
    <property type="entry name" value="CADHERIN-3"/>
    <property type="match status" value="1"/>
</dbReference>
<comment type="caution">
    <text evidence="7">The sequence shown here is derived from an EMBL/GenBank/DDBJ whole genome shotgun (WGS) entry which is preliminary data.</text>
</comment>
<proteinExistence type="predicted"/>
<dbReference type="Proteomes" id="UP001500518">
    <property type="component" value="Unassembled WGS sequence"/>
</dbReference>
<evidence type="ECO:0000313" key="7">
    <source>
        <dbReference type="EMBL" id="GAA5056651.1"/>
    </source>
</evidence>
<feature type="region of interest" description="Disordered" evidence="5">
    <location>
        <begin position="1"/>
        <end position="102"/>
    </location>
</feature>
<dbReference type="PRINTS" id="PR00205">
    <property type="entry name" value="CADHERIN"/>
</dbReference>
<accession>A0ABP9KDI2</accession>
<keyword evidence="2" id="KW-0812">Transmembrane</keyword>
<protein>
    <recommendedName>
        <fullName evidence="6">Cadherin domain-containing protein</fullName>
    </recommendedName>
</protein>
<dbReference type="InterPro" id="IPR002126">
    <property type="entry name" value="Cadherin-like_dom"/>
</dbReference>
<keyword evidence="4" id="KW-0325">Glycoprotein</keyword>
<evidence type="ECO:0000256" key="4">
    <source>
        <dbReference type="ARBA" id="ARBA00023180"/>
    </source>
</evidence>
<gene>
    <name evidence="7" type="ORF">GCM10023208_21450</name>
</gene>
<feature type="compositionally biased region" description="Basic and acidic residues" evidence="5">
    <location>
        <begin position="79"/>
        <end position="97"/>
    </location>
</feature>
<evidence type="ECO:0000256" key="3">
    <source>
        <dbReference type="ARBA" id="ARBA00022989"/>
    </source>
</evidence>